<dbReference type="RefSeq" id="WP_339576375.1">
    <property type="nucleotide sequence ID" value="NZ_JBBIAA010000050.1"/>
</dbReference>
<feature type="region of interest" description="Disordered" evidence="1">
    <location>
        <begin position="1"/>
        <end position="44"/>
    </location>
</feature>
<name>A0ABU8RPH2_9ACTN</name>
<dbReference type="Proteomes" id="UP001387100">
    <property type="component" value="Unassembled WGS sequence"/>
</dbReference>
<evidence type="ECO:0000313" key="2">
    <source>
        <dbReference type="EMBL" id="MEJ5947002.1"/>
    </source>
</evidence>
<protein>
    <submittedName>
        <fullName evidence="2">Uncharacterized protein</fullName>
    </submittedName>
</protein>
<gene>
    <name evidence="2" type="ORF">WDZ17_17035</name>
</gene>
<accession>A0ABU8RPH2</accession>
<dbReference type="EMBL" id="JBBIAA010000050">
    <property type="protein sequence ID" value="MEJ5947002.1"/>
    <property type="molecule type" value="Genomic_DNA"/>
</dbReference>
<proteinExistence type="predicted"/>
<evidence type="ECO:0000313" key="3">
    <source>
        <dbReference type="Proteomes" id="UP001387100"/>
    </source>
</evidence>
<comment type="caution">
    <text evidence="2">The sequence shown here is derived from an EMBL/GenBank/DDBJ whole genome shotgun (WGS) entry which is preliminary data.</text>
</comment>
<evidence type="ECO:0000256" key="1">
    <source>
        <dbReference type="SAM" id="MobiDB-lite"/>
    </source>
</evidence>
<sequence length="164" mass="17445">MQKQGYSTPPQPAPDDDPSTSAAADPDPVPDAAPWPGGGDSTWSVVRSITDRKGKSMPLRTGNASFGMRHLRANHNITSASLVYATVRADTSPNTETRRGPNRPQYEAVTYYSNNPWKSETIVVGGQYTRGGSQPSSVSGPLGVITAYCKGKSVCPTWVNGYVG</sequence>
<organism evidence="2 3">
    <name type="scientific">Pseudokineococcus basanitobsidens</name>
    <dbReference type="NCBI Taxonomy" id="1926649"/>
    <lineage>
        <taxon>Bacteria</taxon>
        <taxon>Bacillati</taxon>
        <taxon>Actinomycetota</taxon>
        <taxon>Actinomycetes</taxon>
        <taxon>Kineosporiales</taxon>
        <taxon>Kineosporiaceae</taxon>
        <taxon>Pseudokineococcus</taxon>
    </lineage>
</organism>
<reference evidence="2 3" key="1">
    <citation type="journal article" date="2017" name="Int. J. Syst. Evol. Microbiol.">
        <title>Pseudokineococcus basanitobsidens sp. nov., isolated from volcanic rock.</title>
        <authorList>
            <person name="Lee D.W."/>
            <person name="Park M.Y."/>
            <person name="Kim J.J."/>
            <person name="Kim B.S."/>
        </authorList>
    </citation>
    <scope>NUCLEOTIDE SEQUENCE [LARGE SCALE GENOMIC DNA]</scope>
    <source>
        <strain evidence="2 3">DSM 103726</strain>
    </source>
</reference>
<keyword evidence="3" id="KW-1185">Reference proteome</keyword>